<dbReference type="KEGG" id="suln:FJR47_03835"/>
<dbReference type="GO" id="GO:0016491">
    <property type="term" value="F:oxidoreductase activity"/>
    <property type="evidence" value="ECO:0007669"/>
    <property type="project" value="InterPro"/>
</dbReference>
<feature type="domain" description="Thioredoxin" evidence="1">
    <location>
        <begin position="14"/>
        <end position="188"/>
    </location>
</feature>
<dbReference type="Proteomes" id="UP000326061">
    <property type="component" value="Chromosome"/>
</dbReference>
<dbReference type="PROSITE" id="PS51352">
    <property type="entry name" value="THIOREDOXIN_2"/>
    <property type="match status" value="1"/>
</dbReference>
<evidence type="ECO:0000313" key="2">
    <source>
        <dbReference type="EMBL" id="QFR43079.1"/>
    </source>
</evidence>
<keyword evidence="3" id="KW-1185">Reference proteome</keyword>
<dbReference type="CDD" id="cd02966">
    <property type="entry name" value="TlpA_like_family"/>
    <property type="match status" value="1"/>
</dbReference>
<proteinExistence type="predicted"/>
<reference evidence="3" key="1">
    <citation type="submission" date="2019-06" db="EMBL/GenBank/DDBJ databases">
        <title>Sulfurimonas gotlandica sp. nov., a chemoautotrophic and psychrotolerant epsilonproteobacterium isolated from a pelagic redoxcline, and an emended description of the genus Sulfurimonas.</title>
        <authorList>
            <person name="Wang S."/>
            <person name="Jiang L."/>
            <person name="Shao Z."/>
        </authorList>
    </citation>
    <scope>NUCLEOTIDE SEQUENCE [LARGE SCALE GENOMIC DNA]</scope>
    <source>
        <strain evidence="3">1-1N</strain>
    </source>
</reference>
<dbReference type="PANTHER" id="PTHR42852">
    <property type="entry name" value="THIOL:DISULFIDE INTERCHANGE PROTEIN DSBE"/>
    <property type="match status" value="1"/>
</dbReference>
<dbReference type="AlphaFoldDB" id="A0AAJ4A359"/>
<gene>
    <name evidence="2" type="ORF">FJR47_03835</name>
</gene>
<dbReference type="InterPro" id="IPR013740">
    <property type="entry name" value="Redoxin"/>
</dbReference>
<dbReference type="PANTHER" id="PTHR42852:SF13">
    <property type="entry name" value="PROTEIN DIPZ"/>
    <property type="match status" value="1"/>
</dbReference>
<organism evidence="2 3">
    <name type="scientific">Sulfurimonas xiamenensis</name>
    <dbReference type="NCBI Taxonomy" id="2590021"/>
    <lineage>
        <taxon>Bacteria</taxon>
        <taxon>Pseudomonadati</taxon>
        <taxon>Campylobacterota</taxon>
        <taxon>Epsilonproteobacteria</taxon>
        <taxon>Campylobacterales</taxon>
        <taxon>Sulfurimonadaceae</taxon>
        <taxon>Sulfurimonas</taxon>
    </lineage>
</organism>
<dbReference type="RefSeq" id="WP_152299142.1">
    <property type="nucleotide sequence ID" value="NZ_CP041166.1"/>
</dbReference>
<name>A0AAJ4A359_9BACT</name>
<dbReference type="Gene3D" id="3.40.30.10">
    <property type="entry name" value="Glutaredoxin"/>
    <property type="match status" value="1"/>
</dbReference>
<dbReference type="SUPFAM" id="SSF52833">
    <property type="entry name" value="Thioredoxin-like"/>
    <property type="match status" value="1"/>
</dbReference>
<accession>A0AAJ4A359</accession>
<dbReference type="InterPro" id="IPR013766">
    <property type="entry name" value="Thioredoxin_domain"/>
</dbReference>
<sequence>MLKNYILSLSILSAILFQGCSDNKEKTENAQSVNQLVSTKEYVLTGIDQKQYVVKKEGAGFILEGANDKIVIFDIFATWCPPCRAVAPHLSSLQEKYKEDIIVIGVTIEDNIQNSKLQEFAEKYNAKYILVNSDQNRRLSDEIVKELGLGDRYPIPTMAMYKNAKLINHYVGATAEEFIESDIKNALGK</sequence>
<protein>
    <submittedName>
        <fullName evidence="2">TlpA family protein disulfide reductase</fullName>
    </submittedName>
</protein>
<dbReference type="InterPro" id="IPR036249">
    <property type="entry name" value="Thioredoxin-like_sf"/>
</dbReference>
<dbReference type="PROSITE" id="PS51257">
    <property type="entry name" value="PROKAR_LIPOPROTEIN"/>
    <property type="match status" value="1"/>
</dbReference>
<evidence type="ECO:0000313" key="3">
    <source>
        <dbReference type="Proteomes" id="UP000326061"/>
    </source>
</evidence>
<dbReference type="Pfam" id="PF08534">
    <property type="entry name" value="Redoxin"/>
    <property type="match status" value="1"/>
</dbReference>
<dbReference type="InterPro" id="IPR050553">
    <property type="entry name" value="Thioredoxin_ResA/DsbE_sf"/>
</dbReference>
<evidence type="ECO:0000259" key="1">
    <source>
        <dbReference type="PROSITE" id="PS51352"/>
    </source>
</evidence>
<dbReference type="EMBL" id="CP041166">
    <property type="protein sequence ID" value="QFR43079.1"/>
    <property type="molecule type" value="Genomic_DNA"/>
</dbReference>